<dbReference type="AlphaFoldDB" id="A0A1M7APP7"/>
<reference evidence="2 3" key="1">
    <citation type="submission" date="2016-11" db="EMBL/GenBank/DDBJ databases">
        <authorList>
            <person name="Varghese N."/>
            <person name="Submissions S."/>
        </authorList>
    </citation>
    <scope>NUCLEOTIDE SEQUENCE [LARGE SCALE GENOMIC DNA]</scope>
    <source>
        <strain evidence="2 3">DSM 28249</strain>
    </source>
</reference>
<evidence type="ECO:0000313" key="2">
    <source>
        <dbReference type="EMBL" id="SHL44730.1"/>
    </source>
</evidence>
<gene>
    <name evidence="2" type="ORF">SAMN05443432_101532</name>
</gene>
<evidence type="ECO:0000313" key="3">
    <source>
        <dbReference type="Proteomes" id="UP000322545"/>
    </source>
</evidence>
<proteinExistence type="predicted"/>
<dbReference type="EMBL" id="FRCB01000001">
    <property type="protein sequence ID" value="SHL44730.1"/>
    <property type="molecule type" value="Genomic_DNA"/>
</dbReference>
<accession>A0A1M7APP7</accession>
<keyword evidence="3" id="KW-1185">Reference proteome</keyword>
<feature type="compositionally biased region" description="Basic and acidic residues" evidence="1">
    <location>
        <begin position="44"/>
        <end position="54"/>
    </location>
</feature>
<organism evidence="2 3">
    <name type="scientific">Roseovarius litoreus</name>
    <dbReference type="NCBI Taxonomy" id="1155722"/>
    <lineage>
        <taxon>Bacteria</taxon>
        <taxon>Pseudomonadati</taxon>
        <taxon>Pseudomonadota</taxon>
        <taxon>Alphaproteobacteria</taxon>
        <taxon>Rhodobacterales</taxon>
        <taxon>Roseobacteraceae</taxon>
        <taxon>Roseovarius</taxon>
    </lineage>
</organism>
<dbReference type="Proteomes" id="UP000322545">
    <property type="component" value="Unassembled WGS sequence"/>
</dbReference>
<evidence type="ECO:0000256" key="1">
    <source>
        <dbReference type="SAM" id="MobiDB-lite"/>
    </source>
</evidence>
<sequence>MQNEWILDVLVDLQAFARQNGLFALADQLDDTRLLAALELARDSEGTQADDRRPLVPAGQLSGGVGRRI</sequence>
<name>A0A1M7APP7_9RHOB</name>
<dbReference type="RefSeq" id="WP_149778085.1">
    <property type="nucleotide sequence ID" value="NZ_FRCB01000001.1"/>
</dbReference>
<protein>
    <submittedName>
        <fullName evidence="2">Uncharacterized protein</fullName>
    </submittedName>
</protein>
<feature type="region of interest" description="Disordered" evidence="1">
    <location>
        <begin position="44"/>
        <end position="69"/>
    </location>
</feature>